<organism evidence="8 9">
    <name type="scientific">Endocarpon pusillum</name>
    <dbReference type="NCBI Taxonomy" id="364733"/>
    <lineage>
        <taxon>Eukaryota</taxon>
        <taxon>Fungi</taxon>
        <taxon>Dikarya</taxon>
        <taxon>Ascomycota</taxon>
        <taxon>Pezizomycotina</taxon>
        <taxon>Eurotiomycetes</taxon>
        <taxon>Chaetothyriomycetidae</taxon>
        <taxon>Verrucariales</taxon>
        <taxon>Verrucariaceae</taxon>
        <taxon>Endocarpon</taxon>
    </lineage>
</organism>
<evidence type="ECO:0000256" key="2">
    <source>
        <dbReference type="ARBA" id="ARBA00004240"/>
    </source>
</evidence>
<dbReference type="PANTHER" id="PTHR48182">
    <property type="entry name" value="PROTEIN SERAC1"/>
    <property type="match status" value="1"/>
</dbReference>
<evidence type="ECO:0000256" key="3">
    <source>
        <dbReference type="ARBA" id="ARBA00004370"/>
    </source>
</evidence>
<dbReference type="OrthoDB" id="5381938at2759"/>
<evidence type="ECO:0000259" key="7">
    <source>
        <dbReference type="Pfam" id="PF05057"/>
    </source>
</evidence>
<name>A0A8H7ACZ4_9EURO</name>
<reference evidence="8" key="1">
    <citation type="submission" date="2020-02" db="EMBL/GenBank/DDBJ databases">
        <authorList>
            <person name="Palmer J.M."/>
        </authorList>
    </citation>
    <scope>NUCLEOTIDE SEQUENCE</scope>
    <source>
        <strain evidence="8">EPUS1.4</strain>
        <tissue evidence="8">Thallus</tissue>
    </source>
</reference>
<keyword evidence="4" id="KW-0256">Endoplasmic reticulum</keyword>
<dbReference type="Pfam" id="PF05057">
    <property type="entry name" value="DUF676"/>
    <property type="match status" value="1"/>
</dbReference>
<comment type="subcellular location">
    <subcellularLocation>
        <location evidence="2">Endoplasmic reticulum</location>
    </subcellularLocation>
    <subcellularLocation>
        <location evidence="3">Membrane</location>
    </subcellularLocation>
    <subcellularLocation>
        <location evidence="1">Mitochondrion</location>
    </subcellularLocation>
</comment>
<evidence type="ECO:0000256" key="1">
    <source>
        <dbReference type="ARBA" id="ARBA00004173"/>
    </source>
</evidence>
<dbReference type="InterPro" id="IPR007751">
    <property type="entry name" value="DUF676_lipase-like"/>
</dbReference>
<dbReference type="PANTHER" id="PTHR48182:SF2">
    <property type="entry name" value="PROTEIN SERAC1"/>
    <property type="match status" value="1"/>
</dbReference>
<dbReference type="InterPro" id="IPR052374">
    <property type="entry name" value="SERAC1"/>
</dbReference>
<dbReference type="GO" id="GO:0016020">
    <property type="term" value="C:membrane"/>
    <property type="evidence" value="ECO:0007669"/>
    <property type="project" value="UniProtKB-SubCell"/>
</dbReference>
<dbReference type="AlphaFoldDB" id="A0A8H7ACZ4"/>
<dbReference type="GO" id="GO:0005739">
    <property type="term" value="C:mitochondrion"/>
    <property type="evidence" value="ECO:0007669"/>
    <property type="project" value="UniProtKB-SubCell"/>
</dbReference>
<keyword evidence="6" id="KW-0472">Membrane</keyword>
<dbReference type="GO" id="GO:0005783">
    <property type="term" value="C:endoplasmic reticulum"/>
    <property type="evidence" value="ECO:0007669"/>
    <property type="project" value="UniProtKB-SubCell"/>
</dbReference>
<proteinExistence type="predicted"/>
<evidence type="ECO:0000313" key="9">
    <source>
        <dbReference type="Proteomes" id="UP000606974"/>
    </source>
</evidence>
<dbReference type="Proteomes" id="UP000606974">
    <property type="component" value="Unassembled WGS sequence"/>
</dbReference>
<comment type="caution">
    <text evidence="8">The sequence shown here is derived from an EMBL/GenBank/DDBJ whole genome shotgun (WGS) entry which is preliminary data.</text>
</comment>
<dbReference type="EMBL" id="JAACFV010000079">
    <property type="protein sequence ID" value="KAF7506838.1"/>
    <property type="molecule type" value="Genomic_DNA"/>
</dbReference>
<evidence type="ECO:0000256" key="4">
    <source>
        <dbReference type="ARBA" id="ARBA00022824"/>
    </source>
</evidence>
<accession>A0A8H7ACZ4</accession>
<sequence length="209" mass="23806">MSSSLKPIYHRQLPDSPSLLIVYVKNATPNKDEDYSCDVHEFFRGSTGFATLDCQALLYQYPIYINDGFRWQDLLDSSFELLEQLHSFCGSADHLVRPLVFIGEGLGGLVIKQALWKAREQLYRYRDLLEQISGIVYLVTPHLGRDEEDTASKLGTILRQYSKSAGQKAVTKEFLKPYQLCSLRFEELSLNIPICRLTRPLRVGLEVAG</sequence>
<keyword evidence="5" id="KW-0496">Mitochondrion</keyword>
<feature type="domain" description="DUF676" evidence="7">
    <location>
        <begin position="97"/>
        <end position="165"/>
    </location>
</feature>
<evidence type="ECO:0000256" key="6">
    <source>
        <dbReference type="ARBA" id="ARBA00023136"/>
    </source>
</evidence>
<evidence type="ECO:0000256" key="5">
    <source>
        <dbReference type="ARBA" id="ARBA00023128"/>
    </source>
</evidence>
<keyword evidence="9" id="KW-1185">Reference proteome</keyword>
<evidence type="ECO:0000313" key="8">
    <source>
        <dbReference type="EMBL" id="KAF7506838.1"/>
    </source>
</evidence>
<protein>
    <recommendedName>
        <fullName evidence="7">DUF676 domain-containing protein</fullName>
    </recommendedName>
</protein>
<gene>
    <name evidence="8" type="ORF">GJ744_011184</name>
</gene>